<organism evidence="6 7">
    <name type="scientific">Nosema bombycis (strain CQ1 / CVCC 102059)</name>
    <name type="common">Microsporidian parasite</name>
    <name type="synonym">Pebrine of silkworm</name>
    <dbReference type="NCBI Taxonomy" id="578461"/>
    <lineage>
        <taxon>Eukaryota</taxon>
        <taxon>Fungi</taxon>
        <taxon>Fungi incertae sedis</taxon>
        <taxon>Microsporidia</taxon>
        <taxon>Nosematidae</taxon>
        <taxon>Nosema</taxon>
    </lineage>
</organism>
<evidence type="ECO:0000256" key="1">
    <source>
        <dbReference type="ARBA" id="ARBA00004240"/>
    </source>
</evidence>
<dbReference type="EMBL" id="KB908921">
    <property type="protein sequence ID" value="EOB14841.1"/>
    <property type="molecule type" value="Genomic_DNA"/>
</dbReference>
<proteinExistence type="inferred from homology"/>
<evidence type="ECO:0000256" key="5">
    <source>
        <dbReference type="SAM" id="SignalP"/>
    </source>
</evidence>
<dbReference type="Pfam" id="PF00106">
    <property type="entry name" value="adh_short"/>
    <property type="match status" value="1"/>
</dbReference>
<dbReference type="InterPro" id="IPR036291">
    <property type="entry name" value="NAD(P)-bd_dom_sf"/>
</dbReference>
<dbReference type="Gene3D" id="3.40.50.720">
    <property type="entry name" value="NAD(P)-binding Rossmann-like Domain"/>
    <property type="match status" value="1"/>
</dbReference>
<comment type="subcellular location">
    <subcellularLocation>
        <location evidence="1">Endoplasmic reticulum</location>
    </subcellularLocation>
</comment>
<dbReference type="PROSITE" id="PS00061">
    <property type="entry name" value="ADH_SHORT"/>
    <property type="match status" value="1"/>
</dbReference>
<evidence type="ECO:0000313" key="6">
    <source>
        <dbReference type="EMBL" id="EOB14841.1"/>
    </source>
</evidence>
<dbReference type="InterPro" id="IPR051019">
    <property type="entry name" value="VLCFA-Steroid_DH"/>
</dbReference>
<gene>
    <name evidence="6" type="primary">DHB12</name>
    <name evidence="6" type="ORF">NBO_13g0018</name>
</gene>
<dbReference type="OrthoDB" id="5545019at2759"/>
<dbReference type="Proteomes" id="UP000016927">
    <property type="component" value="Unassembled WGS sequence"/>
</dbReference>
<dbReference type="HOGENOM" id="CLU_010194_38_0_1"/>
<dbReference type="PANTHER" id="PTHR43899">
    <property type="entry name" value="RH59310P"/>
    <property type="match status" value="1"/>
</dbReference>
<accession>R0KVF1</accession>
<protein>
    <submittedName>
        <fullName evidence="6">Estradiol 17-beta-dehydrogenase 12</fullName>
    </submittedName>
</protein>
<dbReference type="PRINTS" id="PR00081">
    <property type="entry name" value="GDHRDH"/>
</dbReference>
<dbReference type="PANTHER" id="PTHR43899:SF13">
    <property type="entry name" value="RH59310P"/>
    <property type="match status" value="1"/>
</dbReference>
<keyword evidence="5" id="KW-0732">Signal</keyword>
<comment type="similarity">
    <text evidence="2">Belongs to the short-chain dehydrogenases/reductases (SDR) family.</text>
</comment>
<name>R0KVF1_NOSB1</name>
<dbReference type="SUPFAM" id="SSF51735">
    <property type="entry name" value="NAD(P)-binding Rossmann-fold domains"/>
    <property type="match status" value="1"/>
</dbReference>
<evidence type="ECO:0000256" key="3">
    <source>
        <dbReference type="ARBA" id="ARBA00022857"/>
    </source>
</evidence>
<keyword evidence="7" id="KW-1185">Reference proteome</keyword>
<dbReference type="GO" id="GO:0016491">
    <property type="term" value="F:oxidoreductase activity"/>
    <property type="evidence" value="ECO:0007669"/>
    <property type="project" value="UniProtKB-KW"/>
</dbReference>
<sequence>MLNDLLFWLFFELFCRQIHWILPNILSWGMNSSVWSSLKGKHVVVTGATGELGRELVKILSEKDVKLILVDTNEHKLTSLQEKLKLKNVISFIHSVNFNSENDFSFLDIYENIGLLINNTDFYKNPSLYLEEDDDNLISVNIRSTTRITRRVLEKMIERKFGFILNLGSFVSEMPFPYNASYAGSKAFLKSWSHSLHYEMKRFNIEVEYVESTSSLLGSKKVLANGILNGFGSTKHLVSCFPLFVMKCLLVFCPDFVLGRAVEWFHRKFHLEKRLEERNKRKMVALKKVNL</sequence>
<keyword evidence="3" id="KW-0521">NADP</keyword>
<keyword evidence="4" id="KW-0560">Oxidoreductase</keyword>
<dbReference type="InterPro" id="IPR002347">
    <property type="entry name" value="SDR_fam"/>
</dbReference>
<dbReference type="InterPro" id="IPR020904">
    <property type="entry name" value="Sc_DH/Rdtase_CS"/>
</dbReference>
<feature type="chain" id="PRO_5004354456" evidence="5">
    <location>
        <begin position="21"/>
        <end position="291"/>
    </location>
</feature>
<dbReference type="AlphaFoldDB" id="R0KVF1"/>
<evidence type="ECO:0000313" key="7">
    <source>
        <dbReference type="Proteomes" id="UP000016927"/>
    </source>
</evidence>
<feature type="signal peptide" evidence="5">
    <location>
        <begin position="1"/>
        <end position="20"/>
    </location>
</feature>
<evidence type="ECO:0000256" key="2">
    <source>
        <dbReference type="ARBA" id="ARBA00006484"/>
    </source>
</evidence>
<dbReference type="STRING" id="578461.R0KVF1"/>
<dbReference type="VEuPathDB" id="MicrosporidiaDB:NBO_13g0018"/>
<evidence type="ECO:0000256" key="4">
    <source>
        <dbReference type="ARBA" id="ARBA00023002"/>
    </source>
</evidence>
<reference evidence="6 7" key="1">
    <citation type="journal article" date="2013" name="BMC Genomics">
        <title>Comparative genomics of parasitic silkworm microsporidia reveal an association between genome expansion and host adaptation.</title>
        <authorList>
            <person name="Pan G."/>
            <person name="Xu J."/>
            <person name="Li T."/>
            <person name="Xia Q."/>
            <person name="Liu S.L."/>
            <person name="Zhang G."/>
            <person name="Li S."/>
            <person name="Li C."/>
            <person name="Liu H."/>
            <person name="Yang L."/>
            <person name="Liu T."/>
            <person name="Zhang X."/>
            <person name="Wu Z."/>
            <person name="Fan W."/>
            <person name="Dang X."/>
            <person name="Xiang H."/>
            <person name="Tao M."/>
            <person name="Li Y."/>
            <person name="Hu J."/>
            <person name="Li Z."/>
            <person name="Lin L."/>
            <person name="Luo J."/>
            <person name="Geng L."/>
            <person name="Wang L."/>
            <person name="Long M."/>
            <person name="Wan Y."/>
            <person name="He N."/>
            <person name="Zhang Z."/>
            <person name="Lu C."/>
            <person name="Keeling P.J."/>
            <person name="Wang J."/>
            <person name="Xiang Z."/>
            <person name="Zhou Z."/>
        </authorList>
    </citation>
    <scope>NUCLEOTIDE SEQUENCE [LARGE SCALE GENOMIC DNA]</scope>
    <source>
        <strain evidence="7">CQ1 / CVCC 102059</strain>
    </source>
</reference>
<dbReference type="GO" id="GO:0005783">
    <property type="term" value="C:endoplasmic reticulum"/>
    <property type="evidence" value="ECO:0007669"/>
    <property type="project" value="UniProtKB-SubCell"/>
</dbReference>